<name>A0A5N1J136_9BACT</name>
<evidence type="ECO:0000313" key="1">
    <source>
        <dbReference type="EMBL" id="KAA9338799.1"/>
    </source>
</evidence>
<reference evidence="1 2" key="1">
    <citation type="submission" date="2019-09" db="EMBL/GenBank/DDBJ databases">
        <title>Genome sequence of Adhaeribacter sp. M2.</title>
        <authorList>
            <person name="Srinivasan S."/>
        </authorList>
    </citation>
    <scope>NUCLEOTIDE SEQUENCE [LARGE SCALE GENOMIC DNA]</scope>
    <source>
        <strain evidence="1 2">M2</strain>
    </source>
</reference>
<dbReference type="EMBL" id="VTWT01000004">
    <property type="protein sequence ID" value="KAA9338799.1"/>
    <property type="molecule type" value="Genomic_DNA"/>
</dbReference>
<protein>
    <submittedName>
        <fullName evidence="1">Uncharacterized protein</fullName>
    </submittedName>
</protein>
<accession>A0A5N1J136</accession>
<dbReference type="Proteomes" id="UP000326570">
    <property type="component" value="Unassembled WGS sequence"/>
</dbReference>
<dbReference type="RefSeq" id="WP_150903432.1">
    <property type="nucleotide sequence ID" value="NZ_VTWT01000004.1"/>
</dbReference>
<organism evidence="1 2">
    <name type="scientific">Adhaeribacter soli</name>
    <dbReference type="NCBI Taxonomy" id="2607655"/>
    <lineage>
        <taxon>Bacteria</taxon>
        <taxon>Pseudomonadati</taxon>
        <taxon>Bacteroidota</taxon>
        <taxon>Cytophagia</taxon>
        <taxon>Cytophagales</taxon>
        <taxon>Hymenobacteraceae</taxon>
        <taxon>Adhaeribacter</taxon>
    </lineage>
</organism>
<sequence length="313" mass="36577">MKSTFLPDLEFTTVLEYVQFFERLQEPLFTLKDAGLVSKLFQDWQKAGLWYQPYAPGEKRQWTRLNLEEYTWLKFIQQLRQLGASTEIILSVKEYLFASLDLGAYLNEPKYKTLALEEIEKSSLPKESKEIITGLVKSDEFTKQLDAMGLRISRLFVMLFSSMIRHQETGVFVFPEGEVLMWADEVLTIDADAIELYHRSHIYLSISQQFVSFLLEPEKEKFISPLQLLSNEERMVLNAMRDKTLKKIKIKLKGRDKSGKAKYTLITTKDGKMSLEDYRRVAGSLVSKNYESIVAKNINGTEVYFERERRRML</sequence>
<keyword evidence="2" id="KW-1185">Reference proteome</keyword>
<dbReference type="AlphaFoldDB" id="A0A5N1J136"/>
<evidence type="ECO:0000313" key="2">
    <source>
        <dbReference type="Proteomes" id="UP000326570"/>
    </source>
</evidence>
<gene>
    <name evidence="1" type="ORF">F0P94_08360</name>
</gene>
<proteinExistence type="predicted"/>
<comment type="caution">
    <text evidence="1">The sequence shown here is derived from an EMBL/GenBank/DDBJ whole genome shotgun (WGS) entry which is preliminary data.</text>
</comment>